<dbReference type="RefSeq" id="WP_332518941.1">
    <property type="nucleotide sequence ID" value="NZ_JANRHA010000001.1"/>
</dbReference>
<dbReference type="Proteomes" id="UP001152755">
    <property type="component" value="Unassembled WGS sequence"/>
</dbReference>
<gene>
    <name evidence="1" type="ORF">NVS88_01010</name>
</gene>
<evidence type="ECO:0000313" key="2">
    <source>
        <dbReference type="Proteomes" id="UP001152755"/>
    </source>
</evidence>
<accession>A0A9X4LWX5</accession>
<comment type="caution">
    <text evidence="1">The sequence shown here is derived from an EMBL/GenBank/DDBJ whole genome shotgun (WGS) entry which is preliminary data.</text>
</comment>
<sequence length="177" mass="19072">MATPESVAPIGASTIARMGERIDFAYAGDDPEWESYVERSQIALAVLEGDAAEAIGVAFTLVAKENLPGDGNWMAGPLNLGRRIRPDLPHRARVVVDVGGQVLSNVFPVDAFPADPRRPWLSGGSDFRRRCGDSVESGAHYFLTPHPGHQKVLIAVAYPECGMEMASIEIAPDIFTI</sequence>
<keyword evidence="2" id="KW-1185">Reference proteome</keyword>
<dbReference type="EMBL" id="JANRHA010000001">
    <property type="protein sequence ID" value="MDG3013136.1"/>
    <property type="molecule type" value="Genomic_DNA"/>
</dbReference>
<evidence type="ECO:0000313" key="1">
    <source>
        <dbReference type="EMBL" id="MDG3013136.1"/>
    </source>
</evidence>
<organism evidence="1 2">
    <name type="scientific">Speluncibacter jeojiensis</name>
    <dbReference type="NCBI Taxonomy" id="2710754"/>
    <lineage>
        <taxon>Bacteria</taxon>
        <taxon>Bacillati</taxon>
        <taxon>Actinomycetota</taxon>
        <taxon>Actinomycetes</taxon>
        <taxon>Mycobacteriales</taxon>
        <taxon>Speluncibacteraceae</taxon>
        <taxon>Speluncibacter</taxon>
    </lineage>
</organism>
<proteinExistence type="predicted"/>
<dbReference type="AlphaFoldDB" id="A0A9X4LWX5"/>
<protein>
    <submittedName>
        <fullName evidence="1">Uncharacterized protein</fullName>
    </submittedName>
</protein>
<reference evidence="1" key="1">
    <citation type="submission" date="2022-08" db="EMBL/GenBank/DDBJ databases">
        <title>Genome analysis of Corynebacteriales strain.</title>
        <authorList>
            <person name="Lee S.D."/>
        </authorList>
    </citation>
    <scope>NUCLEOTIDE SEQUENCE</scope>
    <source>
        <strain evidence="1">D3-21</strain>
    </source>
</reference>
<name>A0A9X4LWX5_9ACTN</name>